<reference evidence="1" key="1">
    <citation type="submission" date="2023-04" db="EMBL/GenBank/DDBJ databases">
        <title>Ambrosiozyma monospora NBRC 1965.</title>
        <authorList>
            <person name="Ichikawa N."/>
            <person name="Sato H."/>
            <person name="Tonouchi N."/>
        </authorList>
    </citation>
    <scope>NUCLEOTIDE SEQUENCE</scope>
    <source>
        <strain evidence="1">NBRC 1965</strain>
    </source>
</reference>
<organism evidence="1 2">
    <name type="scientific">Ambrosiozyma monospora</name>
    <name type="common">Yeast</name>
    <name type="synonym">Endomycopsis monosporus</name>
    <dbReference type="NCBI Taxonomy" id="43982"/>
    <lineage>
        <taxon>Eukaryota</taxon>
        <taxon>Fungi</taxon>
        <taxon>Dikarya</taxon>
        <taxon>Ascomycota</taxon>
        <taxon>Saccharomycotina</taxon>
        <taxon>Pichiomycetes</taxon>
        <taxon>Pichiales</taxon>
        <taxon>Pichiaceae</taxon>
        <taxon>Ambrosiozyma</taxon>
    </lineage>
</organism>
<evidence type="ECO:0000313" key="2">
    <source>
        <dbReference type="Proteomes" id="UP001165063"/>
    </source>
</evidence>
<gene>
    <name evidence="1" type="ORF">Amon01_000779200</name>
</gene>
<dbReference type="Proteomes" id="UP001165063">
    <property type="component" value="Unassembled WGS sequence"/>
</dbReference>
<name>A0A9W6Z3X6_AMBMO</name>
<comment type="caution">
    <text evidence="1">The sequence shown here is derived from an EMBL/GenBank/DDBJ whole genome shotgun (WGS) entry which is preliminary data.</text>
</comment>
<evidence type="ECO:0000313" key="1">
    <source>
        <dbReference type="EMBL" id="GMG55720.1"/>
    </source>
</evidence>
<proteinExistence type="predicted"/>
<dbReference type="EMBL" id="BSXU01006079">
    <property type="protein sequence ID" value="GMG55720.1"/>
    <property type="molecule type" value="Genomic_DNA"/>
</dbReference>
<protein>
    <submittedName>
        <fullName evidence="1">Unnamed protein product</fullName>
    </submittedName>
</protein>
<sequence length="287" mass="33260">MFSSNRLSDSKVTEIINGLKTLPSETTPQTSLPNLIKEVQKLIHRLFKLSKNPLHDFLTLNNFKSLSQRILAHDQLADKINVIFLIFNRTYYNSVEMEMLVQAEPVVQYLHELQRQFFPLMNLQLIYSNNTLISDFNFFLLMYSQHQSELIPATLLATTRDYSQNVNKTNLNYLQTLTVECLSINGLHEDIVQLYDDTNLTDFDSIDNFSIHKSDLVRFFVHIIKALRATRRFEEAHDLLQVVFKIPHTLKSKDSMEELTSILVINSIQIANAKDDDPTKPQLLSIE</sequence>
<keyword evidence="2" id="KW-1185">Reference proteome</keyword>
<accession>A0A9W6Z3X6</accession>
<dbReference type="AlphaFoldDB" id="A0A9W6Z3X6"/>